<accession>A0ABM0NIA9</accession>
<dbReference type="RefSeq" id="XP_008225214.1">
    <property type="nucleotide sequence ID" value="XM_008226992.1"/>
</dbReference>
<evidence type="ECO:0000256" key="1">
    <source>
        <dbReference type="ARBA" id="ARBA00022670"/>
    </source>
</evidence>
<evidence type="ECO:0000256" key="2">
    <source>
        <dbReference type="ARBA" id="ARBA00022801"/>
    </source>
</evidence>
<feature type="chain" id="PRO_5045041309" evidence="3">
    <location>
        <begin position="25"/>
        <end position="287"/>
    </location>
</feature>
<sequence>MAERISPFFLCPLSTLLIAAPCGGLTIELIHRHSPQSPFYQPNLTHKQRIQTLAYQSITRAQYIKNMTKNQTFSYTPETVRVLVNTMLGLALYRVKIGLGTIPTSSPPYKSYNLVFDTGSDLTCLQCEYCRRHHCFAVEDEPFHVLVQLLTSFCDVMDILFARGLALKASVILREAICRPELCVLCCMGLGFGPKTFVNRIDSQGQSNGRFSYCLRRERTMGATSSFIRFGADIEQRPYLSVTELRRNNNMVLYYINLIGISVNGYRLNIPEQEFENSKRWMRRQHN</sequence>
<keyword evidence="4" id="KW-1185">Reference proteome</keyword>
<gene>
    <name evidence="5" type="primary">LOC103324875</name>
</gene>
<dbReference type="InterPro" id="IPR021109">
    <property type="entry name" value="Peptidase_aspartic_dom_sf"/>
</dbReference>
<dbReference type="Proteomes" id="UP000694861">
    <property type="component" value="Linkage group LG3"/>
</dbReference>
<name>A0ABM0NIA9_PRUMU</name>
<dbReference type="Gene3D" id="2.40.70.10">
    <property type="entry name" value="Acid Proteases"/>
    <property type="match status" value="2"/>
</dbReference>
<keyword evidence="1" id="KW-0645">Protease</keyword>
<evidence type="ECO:0000313" key="4">
    <source>
        <dbReference type="Proteomes" id="UP000694861"/>
    </source>
</evidence>
<feature type="signal peptide" evidence="3">
    <location>
        <begin position="1"/>
        <end position="24"/>
    </location>
</feature>
<keyword evidence="2" id="KW-0378">Hydrolase</keyword>
<dbReference type="InterPro" id="IPR051708">
    <property type="entry name" value="Plant_Aspart_Prot_A1"/>
</dbReference>
<proteinExistence type="predicted"/>
<reference evidence="4" key="1">
    <citation type="journal article" date="2012" name="Nat. Commun.">
        <title>The genome of Prunus mume.</title>
        <authorList>
            <person name="Zhang Q."/>
            <person name="Chen W."/>
            <person name="Sun L."/>
            <person name="Zhao F."/>
            <person name="Huang B."/>
            <person name="Yang W."/>
            <person name="Tao Y."/>
            <person name="Wang J."/>
            <person name="Yuan Z."/>
            <person name="Fan G."/>
            <person name="Xing Z."/>
            <person name="Han C."/>
            <person name="Pan H."/>
            <person name="Zhong X."/>
            <person name="Shi W."/>
            <person name="Liang X."/>
            <person name="Du D."/>
            <person name="Sun F."/>
            <person name="Xu Z."/>
            <person name="Hao R."/>
            <person name="Lv T."/>
            <person name="Lv Y."/>
            <person name="Zheng Z."/>
            <person name="Sun M."/>
            <person name="Luo L."/>
            <person name="Cai M."/>
            <person name="Gao Y."/>
            <person name="Wang J."/>
            <person name="Yin Y."/>
            <person name="Xu X."/>
            <person name="Cheng T."/>
            <person name="Wang J."/>
        </authorList>
    </citation>
    <scope>NUCLEOTIDE SEQUENCE [LARGE SCALE GENOMIC DNA]</scope>
</reference>
<dbReference type="GeneID" id="103324875"/>
<keyword evidence="3" id="KW-0732">Signal</keyword>
<evidence type="ECO:0000313" key="5">
    <source>
        <dbReference type="RefSeq" id="XP_008225214.1"/>
    </source>
</evidence>
<protein>
    <submittedName>
        <fullName evidence="5">Aspartic proteinase CDR1-like</fullName>
    </submittedName>
</protein>
<reference evidence="5" key="2">
    <citation type="submission" date="2025-08" db="UniProtKB">
        <authorList>
            <consortium name="RefSeq"/>
        </authorList>
    </citation>
    <scope>IDENTIFICATION</scope>
</reference>
<evidence type="ECO:0000256" key="3">
    <source>
        <dbReference type="SAM" id="SignalP"/>
    </source>
</evidence>
<dbReference type="SUPFAM" id="SSF50630">
    <property type="entry name" value="Acid proteases"/>
    <property type="match status" value="1"/>
</dbReference>
<dbReference type="PANTHER" id="PTHR47967">
    <property type="entry name" value="OS07G0603500 PROTEIN-RELATED"/>
    <property type="match status" value="1"/>
</dbReference>
<organism evidence="4 5">
    <name type="scientific">Prunus mume</name>
    <name type="common">Japanese apricot</name>
    <name type="synonym">Armeniaca mume</name>
    <dbReference type="NCBI Taxonomy" id="102107"/>
    <lineage>
        <taxon>Eukaryota</taxon>
        <taxon>Viridiplantae</taxon>
        <taxon>Streptophyta</taxon>
        <taxon>Embryophyta</taxon>
        <taxon>Tracheophyta</taxon>
        <taxon>Spermatophyta</taxon>
        <taxon>Magnoliopsida</taxon>
        <taxon>eudicotyledons</taxon>
        <taxon>Gunneridae</taxon>
        <taxon>Pentapetalae</taxon>
        <taxon>rosids</taxon>
        <taxon>fabids</taxon>
        <taxon>Rosales</taxon>
        <taxon>Rosaceae</taxon>
        <taxon>Amygdaloideae</taxon>
        <taxon>Amygdaleae</taxon>
        <taxon>Prunus</taxon>
    </lineage>
</organism>